<organism evidence="1 2">
    <name type="scientific">Ascobolus immersus RN42</name>
    <dbReference type="NCBI Taxonomy" id="1160509"/>
    <lineage>
        <taxon>Eukaryota</taxon>
        <taxon>Fungi</taxon>
        <taxon>Dikarya</taxon>
        <taxon>Ascomycota</taxon>
        <taxon>Pezizomycotina</taxon>
        <taxon>Pezizomycetes</taxon>
        <taxon>Pezizales</taxon>
        <taxon>Ascobolaceae</taxon>
        <taxon>Ascobolus</taxon>
    </lineage>
</organism>
<accession>A0A3N4HTA4</accession>
<protein>
    <submittedName>
        <fullName evidence="1">Uncharacterized protein</fullName>
    </submittedName>
</protein>
<evidence type="ECO:0000313" key="2">
    <source>
        <dbReference type="Proteomes" id="UP000275078"/>
    </source>
</evidence>
<name>A0A3N4HTA4_ASCIM</name>
<evidence type="ECO:0000313" key="1">
    <source>
        <dbReference type="EMBL" id="RPA75221.1"/>
    </source>
</evidence>
<reference evidence="1 2" key="1">
    <citation type="journal article" date="2018" name="Nat. Ecol. Evol.">
        <title>Pezizomycetes genomes reveal the molecular basis of ectomycorrhizal truffle lifestyle.</title>
        <authorList>
            <person name="Murat C."/>
            <person name="Payen T."/>
            <person name="Noel B."/>
            <person name="Kuo A."/>
            <person name="Morin E."/>
            <person name="Chen J."/>
            <person name="Kohler A."/>
            <person name="Krizsan K."/>
            <person name="Balestrini R."/>
            <person name="Da Silva C."/>
            <person name="Montanini B."/>
            <person name="Hainaut M."/>
            <person name="Levati E."/>
            <person name="Barry K.W."/>
            <person name="Belfiori B."/>
            <person name="Cichocki N."/>
            <person name="Clum A."/>
            <person name="Dockter R.B."/>
            <person name="Fauchery L."/>
            <person name="Guy J."/>
            <person name="Iotti M."/>
            <person name="Le Tacon F."/>
            <person name="Lindquist E.A."/>
            <person name="Lipzen A."/>
            <person name="Malagnac F."/>
            <person name="Mello A."/>
            <person name="Molinier V."/>
            <person name="Miyauchi S."/>
            <person name="Poulain J."/>
            <person name="Riccioni C."/>
            <person name="Rubini A."/>
            <person name="Sitrit Y."/>
            <person name="Splivallo R."/>
            <person name="Traeger S."/>
            <person name="Wang M."/>
            <person name="Zifcakova L."/>
            <person name="Wipf D."/>
            <person name="Zambonelli A."/>
            <person name="Paolocci F."/>
            <person name="Nowrousian M."/>
            <person name="Ottonello S."/>
            <person name="Baldrian P."/>
            <person name="Spatafora J.W."/>
            <person name="Henrissat B."/>
            <person name="Nagy L.G."/>
            <person name="Aury J.M."/>
            <person name="Wincker P."/>
            <person name="Grigoriev I.V."/>
            <person name="Bonfante P."/>
            <person name="Martin F.M."/>
        </authorList>
    </citation>
    <scope>NUCLEOTIDE SEQUENCE [LARGE SCALE GENOMIC DNA]</scope>
    <source>
        <strain evidence="1 2">RN42</strain>
    </source>
</reference>
<dbReference type="Proteomes" id="UP000275078">
    <property type="component" value="Unassembled WGS sequence"/>
</dbReference>
<dbReference type="EMBL" id="ML119769">
    <property type="protein sequence ID" value="RPA75221.1"/>
    <property type="molecule type" value="Genomic_DNA"/>
</dbReference>
<gene>
    <name evidence="1" type="ORF">BJ508DRAFT_332348</name>
</gene>
<sequence length="131" mass="14765">MDIAAIKPPSQPLTAYAKSEIKATKKQITHLKWLPLEAQDALVYSQFAIAKFFDHRHEPLREYQVGQQAYVTIAKKSKAGYHLTGINYQKLAPQLISCLHLEPAPPGLRIFIELPPISIEDDTGDAHYEVE</sequence>
<proteinExistence type="predicted"/>
<dbReference type="AlphaFoldDB" id="A0A3N4HTA4"/>
<keyword evidence="2" id="KW-1185">Reference proteome</keyword>